<dbReference type="PANTHER" id="PTHR33867:SF1">
    <property type="entry name" value="RIBOSOME MATURATION FACTOR RIMP"/>
    <property type="match status" value="1"/>
</dbReference>
<reference evidence="4" key="2">
    <citation type="journal article" date="2014" name="ISME J.">
        <title>Microbial stratification in low pH oxic and suboxic macroscopic growths along an acid mine drainage.</title>
        <authorList>
            <person name="Mendez-Garcia C."/>
            <person name="Mesa V."/>
            <person name="Sprenger R.R."/>
            <person name="Richter M."/>
            <person name="Diez M.S."/>
            <person name="Solano J."/>
            <person name="Bargiela R."/>
            <person name="Golyshina O.V."/>
            <person name="Manteca A."/>
            <person name="Ramos J.L."/>
            <person name="Gallego J.R."/>
            <person name="Llorente I."/>
            <person name="Martins Dos Santos V.A."/>
            <person name="Jensen O.N."/>
            <person name="Pelaez A.I."/>
            <person name="Sanchez J."/>
            <person name="Ferrer M."/>
        </authorList>
    </citation>
    <scope>NUCLEOTIDE SEQUENCE</scope>
</reference>
<dbReference type="InterPro" id="IPR035956">
    <property type="entry name" value="RimP_N_sf"/>
</dbReference>
<dbReference type="GO" id="GO:0005829">
    <property type="term" value="C:cytosol"/>
    <property type="evidence" value="ECO:0007669"/>
    <property type="project" value="TreeGrafter"/>
</dbReference>
<accession>T0ZU41</accession>
<reference evidence="4" key="1">
    <citation type="submission" date="2013-08" db="EMBL/GenBank/DDBJ databases">
        <authorList>
            <person name="Mendez C."/>
            <person name="Richter M."/>
            <person name="Ferrer M."/>
            <person name="Sanchez J."/>
        </authorList>
    </citation>
    <scope>NUCLEOTIDE SEQUENCE</scope>
</reference>
<protein>
    <submittedName>
        <fullName evidence="4">Protein belonging to Uncharacterized protein family UPF0090</fullName>
    </submittedName>
</protein>
<evidence type="ECO:0000256" key="2">
    <source>
        <dbReference type="ARBA" id="ARBA00022517"/>
    </source>
</evidence>
<evidence type="ECO:0000256" key="1">
    <source>
        <dbReference type="ARBA" id="ARBA00022490"/>
    </source>
</evidence>
<proteinExistence type="predicted"/>
<feature type="non-terminal residue" evidence="4">
    <location>
        <position position="1"/>
    </location>
</feature>
<evidence type="ECO:0000313" key="4">
    <source>
        <dbReference type="EMBL" id="EQD32189.1"/>
    </source>
</evidence>
<feature type="domain" description="Ribosome maturation factor RimP N-terminal" evidence="3">
    <location>
        <begin position="5"/>
        <end position="57"/>
    </location>
</feature>
<keyword evidence="2" id="KW-0690">Ribosome biogenesis</keyword>
<name>T0ZU41_9ZZZZ</name>
<dbReference type="GO" id="GO:0006412">
    <property type="term" value="P:translation"/>
    <property type="evidence" value="ECO:0007669"/>
    <property type="project" value="TreeGrafter"/>
</dbReference>
<gene>
    <name evidence="4" type="ORF">B1B_17799</name>
</gene>
<evidence type="ECO:0000259" key="3">
    <source>
        <dbReference type="Pfam" id="PF02576"/>
    </source>
</evidence>
<dbReference type="Pfam" id="PF02576">
    <property type="entry name" value="RimP_N"/>
    <property type="match status" value="1"/>
</dbReference>
<dbReference type="InterPro" id="IPR028989">
    <property type="entry name" value="RimP_N"/>
</dbReference>
<sequence length="121" mass="12993">WHPGRRGSVLRLTVDRPGGLTIDDCGLASEAASLILDRHEEALPGAYSLEVSSPGAERELSSDSDYLAALGRRVRLTLELADSQTVLEGRLMAVGEADLQLEIRRPPGGAAWLRSASCGRR</sequence>
<dbReference type="Gene3D" id="3.30.300.70">
    <property type="entry name" value="RimP-like superfamily, N-terminal"/>
    <property type="match status" value="1"/>
</dbReference>
<dbReference type="InterPro" id="IPR003728">
    <property type="entry name" value="Ribosome_maturation_RimP"/>
</dbReference>
<dbReference type="AlphaFoldDB" id="T0ZU41"/>
<organism evidence="4">
    <name type="scientific">mine drainage metagenome</name>
    <dbReference type="NCBI Taxonomy" id="410659"/>
    <lineage>
        <taxon>unclassified sequences</taxon>
        <taxon>metagenomes</taxon>
        <taxon>ecological metagenomes</taxon>
    </lineage>
</organism>
<keyword evidence="1" id="KW-0963">Cytoplasm</keyword>
<dbReference type="GO" id="GO:0000028">
    <property type="term" value="P:ribosomal small subunit assembly"/>
    <property type="evidence" value="ECO:0007669"/>
    <property type="project" value="TreeGrafter"/>
</dbReference>
<dbReference type="SUPFAM" id="SSF75420">
    <property type="entry name" value="YhbC-like, N-terminal domain"/>
    <property type="match status" value="1"/>
</dbReference>
<dbReference type="PANTHER" id="PTHR33867">
    <property type="entry name" value="RIBOSOME MATURATION FACTOR RIMP"/>
    <property type="match status" value="1"/>
</dbReference>
<dbReference type="EMBL" id="AUZY01011897">
    <property type="protein sequence ID" value="EQD32189.1"/>
    <property type="molecule type" value="Genomic_DNA"/>
</dbReference>
<comment type="caution">
    <text evidence="4">The sequence shown here is derived from an EMBL/GenBank/DDBJ whole genome shotgun (WGS) entry which is preliminary data.</text>
</comment>